<name>A0A1U7JC95_9HYPH</name>
<comment type="caution">
    <text evidence="2">The sequence shown here is derived from an EMBL/GenBank/DDBJ whole genome shotgun (WGS) entry which is preliminary data.</text>
</comment>
<gene>
    <name evidence="2" type="ORF">A3843_00610</name>
</gene>
<dbReference type="AlphaFoldDB" id="A0A1U7JC95"/>
<dbReference type="Pfam" id="PF09361">
    <property type="entry name" value="Phasin_2"/>
    <property type="match status" value="1"/>
</dbReference>
<proteinExistence type="predicted"/>
<keyword evidence="3" id="KW-1185">Reference proteome</keyword>
<organism evidence="2 3">
    <name type="scientific">Pseudovibrio exalbescens</name>
    <dbReference type="NCBI Taxonomy" id="197461"/>
    <lineage>
        <taxon>Bacteria</taxon>
        <taxon>Pseudomonadati</taxon>
        <taxon>Pseudomonadota</taxon>
        <taxon>Alphaproteobacteria</taxon>
        <taxon>Hyphomicrobiales</taxon>
        <taxon>Stappiaceae</taxon>
        <taxon>Pseudovibrio</taxon>
    </lineage>
</organism>
<dbReference type="EMBL" id="LVVZ01000049">
    <property type="protein sequence ID" value="OKL42353.1"/>
    <property type="molecule type" value="Genomic_DNA"/>
</dbReference>
<protein>
    <recommendedName>
        <fullName evidence="1">Phasin domain-containing protein</fullName>
    </recommendedName>
</protein>
<evidence type="ECO:0000259" key="1">
    <source>
        <dbReference type="Pfam" id="PF09361"/>
    </source>
</evidence>
<evidence type="ECO:0000313" key="2">
    <source>
        <dbReference type="EMBL" id="OKL42353.1"/>
    </source>
</evidence>
<evidence type="ECO:0000313" key="3">
    <source>
        <dbReference type="Proteomes" id="UP000185783"/>
    </source>
</evidence>
<dbReference type="Proteomes" id="UP000185783">
    <property type="component" value="Unassembled WGS sequence"/>
</dbReference>
<reference evidence="2 3" key="1">
    <citation type="submission" date="2016-03" db="EMBL/GenBank/DDBJ databases">
        <title>Genome sequence of Nesiotobacter sp. nov., a moderately halophilic alphaproteobacterium isolated from the Yellow Sea, China.</title>
        <authorList>
            <person name="Zhang G."/>
            <person name="Zhang R."/>
        </authorList>
    </citation>
    <scope>NUCLEOTIDE SEQUENCE [LARGE SCALE GENOMIC DNA]</scope>
    <source>
        <strain evidence="2 3">WB1-6</strain>
    </source>
</reference>
<dbReference type="STRING" id="197461.A3843_00610"/>
<dbReference type="InterPro" id="IPR018968">
    <property type="entry name" value="Phasin"/>
</dbReference>
<sequence>MTKDDMRFEIPEHLREMADQGLDQARKAFEEYVSMTHGALGNIEAAASTAQTEGVELNKQAVAFAEENINSAFDYAQKLCSAKSYDELMQLNKAFIEKQMEIAGEQARVMSDKTANAASQTARKFTEK</sequence>
<accession>A0A1U7JC95</accession>
<dbReference type="RefSeq" id="WP_036489799.1">
    <property type="nucleotide sequence ID" value="NZ_LVVZ01000049.1"/>
</dbReference>
<feature type="domain" description="Phasin" evidence="1">
    <location>
        <begin position="34"/>
        <end position="123"/>
    </location>
</feature>